<protein>
    <recommendedName>
        <fullName evidence="1">Metallo-beta-lactamase domain-containing protein</fullName>
    </recommendedName>
</protein>
<keyword evidence="3" id="KW-1185">Reference proteome</keyword>
<dbReference type="PANTHER" id="PTHR46018:SF2">
    <property type="entry name" value="ZINC PHOSPHODIESTERASE ELAC PROTEIN 1"/>
    <property type="match status" value="1"/>
</dbReference>
<dbReference type="InterPro" id="IPR001279">
    <property type="entry name" value="Metallo-B-lactamas"/>
</dbReference>
<dbReference type="EMBL" id="JALJOQ010000107">
    <property type="protein sequence ID" value="KAK9797411.1"/>
    <property type="molecule type" value="Genomic_DNA"/>
</dbReference>
<evidence type="ECO:0000259" key="1">
    <source>
        <dbReference type="SMART" id="SM00849"/>
    </source>
</evidence>
<comment type="caution">
    <text evidence="2">The sequence shown here is derived from an EMBL/GenBank/DDBJ whole genome shotgun (WGS) entry which is preliminary data.</text>
</comment>
<dbReference type="GO" id="GO:0042781">
    <property type="term" value="F:3'-tRNA processing endoribonuclease activity"/>
    <property type="evidence" value="ECO:0007669"/>
    <property type="project" value="TreeGrafter"/>
</dbReference>
<dbReference type="AlphaFoldDB" id="A0AAW1NXD9"/>
<gene>
    <name evidence="2" type="ORF">WJX73_007627</name>
</gene>
<dbReference type="Proteomes" id="UP001465755">
    <property type="component" value="Unassembled WGS sequence"/>
</dbReference>
<reference evidence="2 3" key="1">
    <citation type="journal article" date="2024" name="Nat. Commun.">
        <title>Phylogenomics reveals the evolutionary origins of lichenization in chlorophyte algae.</title>
        <authorList>
            <person name="Puginier C."/>
            <person name="Libourel C."/>
            <person name="Otte J."/>
            <person name="Skaloud P."/>
            <person name="Haon M."/>
            <person name="Grisel S."/>
            <person name="Petersen M."/>
            <person name="Berrin J.G."/>
            <person name="Delaux P.M."/>
            <person name="Dal Grande F."/>
            <person name="Keller J."/>
        </authorList>
    </citation>
    <scope>NUCLEOTIDE SEQUENCE [LARGE SCALE GENOMIC DNA]</scope>
    <source>
        <strain evidence="2 3">SAG 2036</strain>
    </source>
</reference>
<evidence type="ECO:0000313" key="3">
    <source>
        <dbReference type="Proteomes" id="UP001465755"/>
    </source>
</evidence>
<dbReference type="Pfam" id="PF00753">
    <property type="entry name" value="Lactamase_B"/>
    <property type="match status" value="1"/>
</dbReference>
<dbReference type="Gene3D" id="3.60.15.10">
    <property type="entry name" value="Ribonuclease Z/Hydroxyacylglutathione hydrolase-like"/>
    <property type="match status" value="1"/>
</dbReference>
<evidence type="ECO:0000313" key="2">
    <source>
        <dbReference type="EMBL" id="KAK9797411.1"/>
    </source>
</evidence>
<proteinExistence type="predicted"/>
<feature type="domain" description="Metallo-beta-lactamase" evidence="1">
    <location>
        <begin position="1"/>
        <end position="209"/>
    </location>
</feature>
<accession>A0AAW1NXD9</accession>
<name>A0AAW1NXD9_9CHLO</name>
<organism evidence="2 3">
    <name type="scientific">Symbiochloris irregularis</name>
    <dbReference type="NCBI Taxonomy" id="706552"/>
    <lineage>
        <taxon>Eukaryota</taxon>
        <taxon>Viridiplantae</taxon>
        <taxon>Chlorophyta</taxon>
        <taxon>core chlorophytes</taxon>
        <taxon>Trebouxiophyceae</taxon>
        <taxon>Trebouxiales</taxon>
        <taxon>Trebouxiaceae</taxon>
        <taxon>Symbiochloris</taxon>
    </lineage>
</organism>
<dbReference type="SMART" id="SM00849">
    <property type="entry name" value="Lactamase_B"/>
    <property type="match status" value="1"/>
</dbReference>
<dbReference type="PANTHER" id="PTHR46018">
    <property type="entry name" value="ZINC PHOSPHODIESTERASE ELAC PROTEIN 1"/>
    <property type="match status" value="1"/>
</dbReference>
<dbReference type="InterPro" id="IPR036866">
    <property type="entry name" value="RibonucZ/Hydroxyglut_hydro"/>
</dbReference>
<dbReference type="SUPFAM" id="SSF56281">
    <property type="entry name" value="Metallo-hydrolase/oxidoreductase"/>
    <property type="match status" value="1"/>
</dbReference>
<sequence>MATSYLLQLGNSQRNVLFNAGTGSASNLYASRVDLSTIDTVFLSHLHSDHITDLAPLYALANNRTRPLRVYGPSGSDSESGTAAMIAGLRQFLHWDNKARAHVKGYPPDYQGNQIVAHEFNYSKENQLIFEEDGFRVWSNPAFHYDTPGPVALRLAWNNLTVTYSGDSIPLDTFVNFAKGSDVVIHEAVGPIYDFAAEPAAAQNVITNHTTSAETGAIFQVLQPRLAIATHLRVTPYTITPILTSIRSQYPVGPLAVSTDFTVWDISAQAVVQCRFVPVEVKAGYEFGGHPHEYSLGVSDVATLPRPDVVAGGLRVFKLPDQSSLQGKEGCGKALS</sequence>